<accession>A0A8J3NND2</accession>
<gene>
    <name evidence="5" type="ORF">Cba03nite_73120</name>
</gene>
<evidence type="ECO:0000256" key="1">
    <source>
        <dbReference type="ARBA" id="ARBA00023015"/>
    </source>
</evidence>
<dbReference type="InterPro" id="IPR036390">
    <property type="entry name" value="WH_DNA-bd_sf"/>
</dbReference>
<dbReference type="PROSITE" id="PS51118">
    <property type="entry name" value="HTH_HXLR"/>
    <property type="match status" value="1"/>
</dbReference>
<protein>
    <recommendedName>
        <fullName evidence="4">HTH hxlR-type domain-containing protein</fullName>
    </recommendedName>
</protein>
<dbReference type="InterPro" id="IPR036388">
    <property type="entry name" value="WH-like_DNA-bd_sf"/>
</dbReference>
<dbReference type="Pfam" id="PF00578">
    <property type="entry name" value="AhpC-TSA"/>
    <property type="match status" value="1"/>
</dbReference>
<feature type="domain" description="HTH hxlR-type" evidence="4">
    <location>
        <begin position="11"/>
        <end position="108"/>
    </location>
</feature>
<evidence type="ECO:0000259" key="4">
    <source>
        <dbReference type="PROSITE" id="PS51118"/>
    </source>
</evidence>
<evidence type="ECO:0000313" key="5">
    <source>
        <dbReference type="EMBL" id="GIF85963.1"/>
    </source>
</evidence>
<evidence type="ECO:0000256" key="2">
    <source>
        <dbReference type="ARBA" id="ARBA00023125"/>
    </source>
</evidence>
<dbReference type="InterPro" id="IPR002577">
    <property type="entry name" value="HTH_HxlR"/>
</dbReference>
<dbReference type="GO" id="GO:0003677">
    <property type="term" value="F:DNA binding"/>
    <property type="evidence" value="ECO:0007669"/>
    <property type="project" value="UniProtKB-KW"/>
</dbReference>
<keyword evidence="3" id="KW-0804">Transcription</keyword>
<keyword evidence="6" id="KW-1185">Reference proteome</keyword>
<proteinExistence type="predicted"/>
<keyword evidence="1" id="KW-0805">Transcription regulation</keyword>
<dbReference type="EMBL" id="BONF01000056">
    <property type="protein sequence ID" value="GIF85963.1"/>
    <property type="molecule type" value="Genomic_DNA"/>
</dbReference>
<organism evidence="5 6">
    <name type="scientific">Catellatospora bangladeshensis</name>
    <dbReference type="NCBI Taxonomy" id="310355"/>
    <lineage>
        <taxon>Bacteria</taxon>
        <taxon>Bacillati</taxon>
        <taxon>Actinomycetota</taxon>
        <taxon>Actinomycetes</taxon>
        <taxon>Micromonosporales</taxon>
        <taxon>Micromonosporaceae</taxon>
        <taxon>Catellatospora</taxon>
    </lineage>
</organism>
<dbReference type="Proteomes" id="UP000601223">
    <property type="component" value="Unassembled WGS sequence"/>
</dbReference>
<reference evidence="5 6" key="1">
    <citation type="submission" date="2021-01" db="EMBL/GenBank/DDBJ databases">
        <title>Whole genome shotgun sequence of Catellatospora bangladeshensis NBRC 107357.</title>
        <authorList>
            <person name="Komaki H."/>
            <person name="Tamura T."/>
        </authorList>
    </citation>
    <scope>NUCLEOTIDE SEQUENCE [LARGE SCALE GENOMIC DNA]</scope>
    <source>
        <strain evidence="5 6">NBRC 107357</strain>
    </source>
</reference>
<dbReference type="Gene3D" id="3.40.30.10">
    <property type="entry name" value="Glutaredoxin"/>
    <property type="match status" value="1"/>
</dbReference>
<dbReference type="Gene3D" id="1.10.10.10">
    <property type="entry name" value="Winged helix-like DNA-binding domain superfamily/Winged helix DNA-binding domain"/>
    <property type="match status" value="1"/>
</dbReference>
<dbReference type="GO" id="GO:0016491">
    <property type="term" value="F:oxidoreductase activity"/>
    <property type="evidence" value="ECO:0007669"/>
    <property type="project" value="InterPro"/>
</dbReference>
<dbReference type="InterPro" id="IPR036249">
    <property type="entry name" value="Thioredoxin-like_sf"/>
</dbReference>
<dbReference type="RefSeq" id="WP_203756604.1">
    <property type="nucleotide sequence ID" value="NZ_BONF01000056.1"/>
</dbReference>
<dbReference type="InterPro" id="IPR000866">
    <property type="entry name" value="AhpC/TSA"/>
</dbReference>
<sequence>MIKSREADEHCGIAQSAAVLGDWWSLLVLREVARGHRRFDELAGELDISRKVLTERLGHLVEHGVLAKRPYSDRPPRHEYVLTPAGHGLLPVLVAMQDWADRWVLGDGTLTALSPDGAEPARTRDLPGSRVPDGLFLPSTRGEPLDVVGPTAWTVLFTYPATGGGKGEQWRRIPGTAGCTLENRLFRDAWPAFAEAGATVYGLSTQLPEEQAAFAAAEDLPFPLLSDVDLELTAALRLPTFRGAHQLRHKRAVLVVDADRVVRHSIYPVADIAAAVDHALALVRE</sequence>
<dbReference type="Pfam" id="PF01638">
    <property type="entry name" value="HxlR"/>
    <property type="match status" value="1"/>
</dbReference>
<name>A0A8J3NND2_9ACTN</name>
<dbReference type="SUPFAM" id="SSF52833">
    <property type="entry name" value="Thioredoxin-like"/>
    <property type="match status" value="1"/>
</dbReference>
<evidence type="ECO:0000313" key="6">
    <source>
        <dbReference type="Proteomes" id="UP000601223"/>
    </source>
</evidence>
<comment type="caution">
    <text evidence="5">The sequence shown here is derived from an EMBL/GenBank/DDBJ whole genome shotgun (WGS) entry which is preliminary data.</text>
</comment>
<dbReference type="GO" id="GO:0016209">
    <property type="term" value="F:antioxidant activity"/>
    <property type="evidence" value="ECO:0007669"/>
    <property type="project" value="InterPro"/>
</dbReference>
<dbReference type="SUPFAM" id="SSF46785">
    <property type="entry name" value="Winged helix' DNA-binding domain"/>
    <property type="match status" value="1"/>
</dbReference>
<keyword evidence="2" id="KW-0238">DNA-binding</keyword>
<dbReference type="PANTHER" id="PTHR33204">
    <property type="entry name" value="TRANSCRIPTIONAL REGULATOR, MARR FAMILY"/>
    <property type="match status" value="1"/>
</dbReference>
<dbReference type="AlphaFoldDB" id="A0A8J3NND2"/>
<evidence type="ECO:0000256" key="3">
    <source>
        <dbReference type="ARBA" id="ARBA00023163"/>
    </source>
</evidence>
<dbReference type="PANTHER" id="PTHR33204:SF18">
    <property type="entry name" value="TRANSCRIPTIONAL REGULATORY PROTEIN"/>
    <property type="match status" value="1"/>
</dbReference>